<accession>A0AAX0WZ59</accession>
<dbReference type="EMBL" id="NBTX02000004">
    <property type="protein sequence ID" value="PNL62194.1"/>
    <property type="molecule type" value="Genomic_DNA"/>
</dbReference>
<dbReference type="Pfam" id="PF16848">
    <property type="entry name" value="SoDot-IcmSS"/>
    <property type="match status" value="1"/>
</dbReference>
<feature type="compositionally biased region" description="Low complexity" evidence="1">
    <location>
        <begin position="215"/>
        <end position="226"/>
    </location>
</feature>
<keyword evidence="3" id="KW-1185">Reference proteome</keyword>
<dbReference type="AlphaFoldDB" id="A0AAX0WZ59"/>
<evidence type="ECO:0000313" key="2">
    <source>
        <dbReference type="EMBL" id="PNL62194.1"/>
    </source>
</evidence>
<name>A0AAX0WZ59_9GAMM</name>
<organism evidence="2 3">
    <name type="scientific">Legionella anisa</name>
    <dbReference type="NCBI Taxonomy" id="28082"/>
    <lineage>
        <taxon>Bacteria</taxon>
        <taxon>Pseudomonadati</taxon>
        <taxon>Pseudomonadota</taxon>
        <taxon>Gammaproteobacteria</taxon>
        <taxon>Legionellales</taxon>
        <taxon>Legionellaceae</taxon>
        <taxon>Legionella</taxon>
    </lineage>
</organism>
<dbReference type="Gene3D" id="1.20.1440.330">
    <property type="match status" value="1"/>
</dbReference>
<proteinExistence type="predicted"/>
<sequence length="235" mass="26862">MGFQYVDYDALSKFIRESIATELKSHKLDAKNLPKALRTLSIKHPDRAIQCRYLLAVLNCLDNDKSSNPEKTIILNAAAFYIRDQIFDSYQGPLTSFFLYPENSTLYNALTTSLSLTLENFPDSKDLLDMYDALSKFMHAHVYVDSDPRKGYLELSKQIFSSQKIKNYKVEKVLQDLVKKVANFRLEQIDQTQEKQLKDSDKKTKNRIGLFADKTVSPSTSPSEVVIEQVSTNTP</sequence>
<comment type="caution">
    <text evidence="2">The sequence shown here is derived from an EMBL/GenBank/DDBJ whole genome shotgun (WGS) entry which is preliminary data.</text>
</comment>
<dbReference type="Proteomes" id="UP000192511">
    <property type="component" value="Unassembled WGS sequence"/>
</dbReference>
<dbReference type="GeneID" id="98065445"/>
<evidence type="ECO:0008006" key="4">
    <source>
        <dbReference type="Google" id="ProtNLM"/>
    </source>
</evidence>
<dbReference type="InterPro" id="IPR031758">
    <property type="entry name" value="SoDot-IcmSS"/>
</dbReference>
<protein>
    <recommendedName>
        <fullName evidence="4">Dot/Icm T4SS effector</fullName>
    </recommendedName>
</protein>
<feature type="region of interest" description="Disordered" evidence="1">
    <location>
        <begin position="208"/>
        <end position="235"/>
    </location>
</feature>
<gene>
    <name evidence="2" type="ORF">A6J39_013745</name>
</gene>
<evidence type="ECO:0000256" key="1">
    <source>
        <dbReference type="SAM" id="MobiDB-lite"/>
    </source>
</evidence>
<reference evidence="2" key="1">
    <citation type="submission" date="2017-12" db="EMBL/GenBank/DDBJ databases">
        <title>FDA dAtabase for Regulatory Grade micrObial Sequences (FDA-ARGOS): Supporting development and validation of Infectious Disease Dx tests.</title>
        <authorList>
            <person name="Kerrigan L."/>
            <person name="Tallon L.J."/>
            <person name="Sadzewicz L."/>
            <person name="Sengamalay N."/>
            <person name="Ott S."/>
            <person name="Godinez A."/>
            <person name="Nagaraj S."/>
            <person name="Vavikolanu K."/>
            <person name="Vyas G."/>
            <person name="Nadendla S."/>
            <person name="Aluvathingal J."/>
            <person name="Sichtig H."/>
        </authorList>
    </citation>
    <scope>NUCLEOTIDE SEQUENCE [LARGE SCALE GENOMIC DNA]</scope>
    <source>
        <strain evidence="2">FDAARGOS_200</strain>
    </source>
</reference>
<dbReference type="InterPro" id="IPR044887">
    <property type="entry name" value="SoDot-IcmSS_sf"/>
</dbReference>
<dbReference type="Gene3D" id="6.10.280.170">
    <property type="entry name" value="Substrate of the Dot/Icm secretion system"/>
    <property type="match status" value="1"/>
</dbReference>
<evidence type="ECO:0000313" key="3">
    <source>
        <dbReference type="Proteomes" id="UP000192511"/>
    </source>
</evidence>
<dbReference type="RefSeq" id="WP_019235433.1">
    <property type="nucleotide sequence ID" value="NZ_CAAAHR010000065.1"/>
</dbReference>